<protein>
    <submittedName>
        <fullName evidence="1">Acyl-CoA synthetase (AMP-forming)/AMP-acid ligase II</fullName>
    </submittedName>
</protein>
<proteinExistence type="predicted"/>
<name>A0ABU1J5Z3_9MICC</name>
<dbReference type="Gene3D" id="3.30.300.30">
    <property type="match status" value="1"/>
</dbReference>
<sequence>GVLAEYKIPGLFFELRELPLGSSGKLNRAQFAEWIARGDQRVRRIG</sequence>
<gene>
    <name evidence="1" type="ORF">JOE69_000001</name>
</gene>
<dbReference type="SUPFAM" id="SSF56801">
    <property type="entry name" value="Acetyl-CoA synthetase-like"/>
    <property type="match status" value="1"/>
</dbReference>
<dbReference type="InterPro" id="IPR045851">
    <property type="entry name" value="AMP-bd_C_sf"/>
</dbReference>
<evidence type="ECO:0000313" key="1">
    <source>
        <dbReference type="EMBL" id="MDR6267763.1"/>
    </source>
</evidence>
<dbReference type="GO" id="GO:0016874">
    <property type="term" value="F:ligase activity"/>
    <property type="evidence" value="ECO:0007669"/>
    <property type="project" value="UniProtKB-KW"/>
</dbReference>
<keyword evidence="1" id="KW-0436">Ligase</keyword>
<accession>A0ABU1J5Z3</accession>
<feature type="non-terminal residue" evidence="1">
    <location>
        <position position="1"/>
    </location>
</feature>
<keyword evidence="2" id="KW-1185">Reference proteome</keyword>
<comment type="caution">
    <text evidence="1">The sequence shown here is derived from an EMBL/GenBank/DDBJ whole genome shotgun (WGS) entry which is preliminary data.</text>
</comment>
<dbReference type="EMBL" id="JAVDQF010000001">
    <property type="protein sequence ID" value="MDR6267763.1"/>
    <property type="molecule type" value="Genomic_DNA"/>
</dbReference>
<dbReference type="Proteomes" id="UP001185069">
    <property type="component" value="Unassembled WGS sequence"/>
</dbReference>
<reference evidence="1 2" key="1">
    <citation type="submission" date="2023-07" db="EMBL/GenBank/DDBJ databases">
        <title>Sequencing the genomes of 1000 actinobacteria strains.</title>
        <authorList>
            <person name="Klenk H.-P."/>
        </authorList>
    </citation>
    <scope>NUCLEOTIDE SEQUENCE [LARGE SCALE GENOMIC DNA]</scope>
    <source>
        <strain evidence="1 2">DSM 14555</strain>
    </source>
</reference>
<organism evidence="1 2">
    <name type="scientific">Arthrobacter russicus</name>
    <dbReference type="NCBI Taxonomy" id="172040"/>
    <lineage>
        <taxon>Bacteria</taxon>
        <taxon>Bacillati</taxon>
        <taxon>Actinomycetota</taxon>
        <taxon>Actinomycetes</taxon>
        <taxon>Micrococcales</taxon>
        <taxon>Micrococcaceae</taxon>
        <taxon>Arthrobacter</taxon>
    </lineage>
</organism>
<evidence type="ECO:0000313" key="2">
    <source>
        <dbReference type="Proteomes" id="UP001185069"/>
    </source>
</evidence>